<evidence type="ECO:0000256" key="3">
    <source>
        <dbReference type="RuleBase" id="RU003322"/>
    </source>
</evidence>
<dbReference type="PRINTS" id="PR00301">
    <property type="entry name" value="HEATSHOCK70"/>
</dbReference>
<dbReference type="SUPFAM" id="SSF53067">
    <property type="entry name" value="Actin-like ATPase domain"/>
    <property type="match status" value="2"/>
</dbReference>
<gene>
    <name evidence="6" type="primary">LOC104772094</name>
</gene>
<comment type="similarity">
    <text evidence="3">Belongs to the heat shock protein 70 family.</text>
</comment>
<evidence type="ECO:0000256" key="2">
    <source>
        <dbReference type="ARBA" id="ARBA00022840"/>
    </source>
</evidence>
<evidence type="ECO:0000256" key="1">
    <source>
        <dbReference type="ARBA" id="ARBA00022741"/>
    </source>
</evidence>
<keyword evidence="2 3" id="KW-0067">ATP-binding</keyword>
<dbReference type="PANTHER" id="PTHR19375">
    <property type="entry name" value="HEAT SHOCK PROTEIN 70KDA"/>
    <property type="match status" value="1"/>
</dbReference>
<keyword evidence="5" id="KW-1185">Reference proteome</keyword>
<evidence type="ECO:0000313" key="5">
    <source>
        <dbReference type="Proteomes" id="UP000694864"/>
    </source>
</evidence>
<name>A0ABM0Y3X2_CAMSA</name>
<dbReference type="SUPFAM" id="SSF100920">
    <property type="entry name" value="Heat shock protein 70kD (HSP70), peptide-binding domain"/>
    <property type="match status" value="1"/>
</dbReference>
<feature type="compositionally biased region" description="Gly residues" evidence="4">
    <location>
        <begin position="579"/>
        <end position="588"/>
    </location>
</feature>
<reference evidence="6" key="2">
    <citation type="submission" date="2025-08" db="UniProtKB">
        <authorList>
            <consortium name="RefSeq"/>
        </authorList>
    </citation>
    <scope>IDENTIFICATION</scope>
    <source>
        <tissue evidence="6">Leaf</tissue>
    </source>
</reference>
<accession>A0ABM0Y3X2</accession>
<dbReference type="Proteomes" id="UP000694864">
    <property type="component" value="Chromosome 20"/>
</dbReference>
<dbReference type="InterPro" id="IPR018181">
    <property type="entry name" value="Heat_shock_70_CS"/>
</dbReference>
<dbReference type="InterPro" id="IPR029048">
    <property type="entry name" value="HSP70_C_sf"/>
</dbReference>
<dbReference type="RefSeq" id="XP_010495044.1">
    <property type="nucleotide sequence ID" value="XM_010496742.2"/>
</dbReference>
<dbReference type="GeneID" id="104772094"/>
<feature type="region of interest" description="Disordered" evidence="4">
    <location>
        <begin position="578"/>
        <end position="611"/>
    </location>
</feature>
<keyword evidence="1 3" id="KW-0547">Nucleotide-binding</keyword>
<dbReference type="Gene3D" id="3.30.420.40">
    <property type="match status" value="3"/>
</dbReference>
<dbReference type="InterPro" id="IPR043129">
    <property type="entry name" value="ATPase_NBD"/>
</dbReference>
<dbReference type="Gene3D" id="1.20.1270.10">
    <property type="match status" value="1"/>
</dbReference>
<organism evidence="5 6">
    <name type="scientific">Camelina sativa</name>
    <name type="common">False flax</name>
    <name type="synonym">Myagrum sativum</name>
    <dbReference type="NCBI Taxonomy" id="90675"/>
    <lineage>
        <taxon>Eukaryota</taxon>
        <taxon>Viridiplantae</taxon>
        <taxon>Streptophyta</taxon>
        <taxon>Embryophyta</taxon>
        <taxon>Tracheophyta</taxon>
        <taxon>Spermatophyta</taxon>
        <taxon>Magnoliopsida</taxon>
        <taxon>eudicotyledons</taxon>
        <taxon>Gunneridae</taxon>
        <taxon>Pentapetalae</taxon>
        <taxon>rosids</taxon>
        <taxon>malvids</taxon>
        <taxon>Brassicales</taxon>
        <taxon>Brassicaceae</taxon>
        <taxon>Camelineae</taxon>
        <taxon>Camelina</taxon>
    </lineage>
</organism>
<dbReference type="SUPFAM" id="SSF100934">
    <property type="entry name" value="Heat shock protein 70kD (HSP70), C-terminal subdomain"/>
    <property type="match status" value="1"/>
</dbReference>
<dbReference type="InterPro" id="IPR013126">
    <property type="entry name" value="Hsp_70_fam"/>
</dbReference>
<protein>
    <submittedName>
        <fullName evidence="6">Probable mediator of RNA polymerase II transcription subunit 37c</fullName>
    </submittedName>
</protein>
<dbReference type="Gene3D" id="3.30.30.30">
    <property type="match status" value="1"/>
</dbReference>
<dbReference type="InterPro" id="IPR029047">
    <property type="entry name" value="HSP70_peptide-bd_sf"/>
</dbReference>
<dbReference type="PROSITE" id="PS00297">
    <property type="entry name" value="HSP70_1"/>
    <property type="match status" value="1"/>
</dbReference>
<evidence type="ECO:0000256" key="4">
    <source>
        <dbReference type="SAM" id="MobiDB-lite"/>
    </source>
</evidence>
<reference evidence="5" key="1">
    <citation type="journal article" date="2014" name="Nat. Commun.">
        <title>The emerging biofuel crop Camelina sativa retains a highly undifferentiated hexaploid genome structure.</title>
        <authorList>
            <person name="Kagale S."/>
            <person name="Koh C."/>
            <person name="Nixon J."/>
            <person name="Bollina V."/>
            <person name="Clarke W.E."/>
            <person name="Tuteja R."/>
            <person name="Spillane C."/>
            <person name="Robinson S.J."/>
            <person name="Links M.G."/>
            <person name="Clarke C."/>
            <person name="Higgins E.E."/>
            <person name="Huebert T."/>
            <person name="Sharpe A.G."/>
            <person name="Parkin I.A."/>
        </authorList>
    </citation>
    <scope>NUCLEOTIDE SEQUENCE [LARGE SCALE GENOMIC DNA]</scope>
    <source>
        <strain evidence="5">cv. DH55</strain>
    </source>
</reference>
<dbReference type="PROSITE" id="PS01036">
    <property type="entry name" value="HSP70_3"/>
    <property type="match status" value="1"/>
</dbReference>
<evidence type="ECO:0000313" key="6">
    <source>
        <dbReference type="RefSeq" id="XP_010495044.1"/>
    </source>
</evidence>
<dbReference type="Gene3D" id="3.90.640.10">
    <property type="entry name" value="Actin, Chain A, domain 4"/>
    <property type="match status" value="1"/>
</dbReference>
<dbReference type="Gene3D" id="2.60.34.10">
    <property type="entry name" value="Substrate Binding Domain Of DNAk, Chain A, domain 1"/>
    <property type="match status" value="1"/>
</dbReference>
<sequence length="611" mass="67140">MAGKGEGPAIGIDLGTTYSCVGVWQHDRVEIIANDQGNRTTPSYVAFTDTERLIGDAAKNQVAMNPVNTVFDAKRLIGRRFSDASVQSDRKLWPFTIISSGTAEKPMIVVNYKGEEKQFSAEEISSMVLIKMREISEAYLGTTIKNAVVTVPAYFNDSQRQATKDAGVIAGLNVLRIINEPTAAAIAYGLDKKLGGEDFDNRMVNHFVQEFKRKSKQDITGLARPLRRLRTACERAKRTLSSTAQTTIEIDSLYGGADLFAPITRARFEELNMDLFRKCMEPVEKCLRDAKMDKSSVHEVVLVGGSTRIPKVQQLLQDFFNGKELCKSINPDEAVAYGAAVQGAILSGEGNEKVQDLLLLDVTPLSLGLETAGGVMTTLIQRNTTIPTKKEQVFSTYSDNQPGVLIQVFEGERARTKDNNHLGKFELSGIPPAPRGVPQITVCFDIDANGILNVSAEDKTTGQKNKITITNDKGRLSKDEIEKMVQEAEKYKSEDEEHKKKVEAKNALENYAYNMRNTFQDEKIGEKLPAADKKKIEDSIEQAIQWLEGNQLAETDEFEDKMKELESICNPIIAKIYQGAGGEAGGPGPHAKDEDAPPAPGGAGPKIEEVD</sequence>
<dbReference type="Pfam" id="PF00012">
    <property type="entry name" value="HSP70"/>
    <property type="match status" value="1"/>
</dbReference>
<proteinExistence type="inferred from homology"/>